<evidence type="ECO:0000256" key="1">
    <source>
        <dbReference type="SAM" id="MobiDB-lite"/>
    </source>
</evidence>
<evidence type="ECO:0000313" key="3">
    <source>
        <dbReference type="EMBL" id="MCJ8147240.1"/>
    </source>
</evidence>
<accession>A0A9X1WYH8</accession>
<protein>
    <recommendedName>
        <fullName evidence="5">Selenocysteine synthase</fullName>
    </recommendedName>
</protein>
<proteinExistence type="predicted"/>
<comment type="caution">
    <text evidence="3">The sequence shown here is derived from an EMBL/GenBank/DDBJ whole genome shotgun (WGS) entry which is preliminary data.</text>
</comment>
<evidence type="ECO:0000256" key="2">
    <source>
        <dbReference type="SAM" id="SignalP"/>
    </source>
</evidence>
<evidence type="ECO:0008006" key="5">
    <source>
        <dbReference type="Google" id="ProtNLM"/>
    </source>
</evidence>
<dbReference type="EMBL" id="JAKUML010000017">
    <property type="protein sequence ID" value="MCJ8147240.1"/>
    <property type="molecule type" value="Genomic_DNA"/>
</dbReference>
<feature type="chain" id="PRO_5040974811" description="Selenocysteine synthase" evidence="2">
    <location>
        <begin position="22"/>
        <end position="381"/>
    </location>
</feature>
<keyword evidence="4" id="KW-1185">Reference proteome</keyword>
<gene>
    <name evidence="3" type="ORF">MKI79_10115</name>
</gene>
<feature type="region of interest" description="Disordered" evidence="1">
    <location>
        <begin position="176"/>
        <end position="195"/>
    </location>
</feature>
<keyword evidence="2" id="KW-0732">Signal</keyword>
<evidence type="ECO:0000313" key="4">
    <source>
        <dbReference type="Proteomes" id="UP001139701"/>
    </source>
</evidence>
<reference evidence="3" key="1">
    <citation type="submission" date="2022-02" db="EMBL/GenBank/DDBJ databases">
        <title>Acinetobacter A3.8 sp. nov., isolated from Sediment (Zhairuo Island).</title>
        <authorList>
            <person name="Zheng K."/>
        </authorList>
    </citation>
    <scope>NUCLEOTIDE SEQUENCE</scope>
    <source>
        <strain evidence="3">A3.8</strain>
    </source>
</reference>
<feature type="signal peptide" evidence="2">
    <location>
        <begin position="1"/>
        <end position="21"/>
    </location>
</feature>
<sequence>MKLKSLTVAMFGFYFTSFSYANQTVHTVDVDAATTQMEAASDAPSVLIEPPTGTVLDIIPETIDSAPTILPEQSNHKIVPPTEQTKEDSWWDRTQDKFSNSLQKRAHSINDWFGEPDPNEPAWATLRLIVDTRWDEYDDFSVKPRVRGKIKLPTLENKLSVVFGDDSLDNEIRDSVAINNENPRGNPDETLDGEQVKDDNSSLALRWSQWKNPWDIDTDADLGVRSGDDVYARLKVSKDWDLNNNFSTHAEQIYRYGLDSKDYLRTNLEIRHARPQEAFLSNQLSLTYTDDNFEQNFHWDNRLYRQHQFFHDHWFNYGVYTGGDIDDNQPELDSYGPFIGWRQPFLREWLFIQTEVNYYNDDDLDRDHHVGALLRLETWFQ</sequence>
<organism evidence="3 4">
    <name type="scientific">Acinetobacter sedimenti</name>
    <dbReference type="NCBI Taxonomy" id="2919922"/>
    <lineage>
        <taxon>Bacteria</taxon>
        <taxon>Pseudomonadati</taxon>
        <taxon>Pseudomonadota</taxon>
        <taxon>Gammaproteobacteria</taxon>
        <taxon>Moraxellales</taxon>
        <taxon>Moraxellaceae</taxon>
        <taxon>Acinetobacter</taxon>
    </lineage>
</organism>
<dbReference type="AlphaFoldDB" id="A0A9X1WYH8"/>
<name>A0A9X1WYH8_9GAMM</name>
<dbReference type="Proteomes" id="UP001139701">
    <property type="component" value="Unassembled WGS sequence"/>
</dbReference>
<dbReference type="RefSeq" id="WP_241572953.1">
    <property type="nucleotide sequence ID" value="NZ_JAKUML010000017.1"/>
</dbReference>